<proteinExistence type="inferred from homology"/>
<gene>
    <name evidence="5" type="ORF">HNQ85_003566</name>
</gene>
<dbReference type="PANTHER" id="PTHR43398">
    <property type="entry name" value="DOLICHOL-PHOSPHATE MANNOSYLTRANSFERASE SUBUNIT 1"/>
    <property type="match status" value="1"/>
</dbReference>
<dbReference type="Pfam" id="PF00535">
    <property type="entry name" value="Glycos_transf_2"/>
    <property type="match status" value="2"/>
</dbReference>
<dbReference type="CDD" id="cd04179">
    <property type="entry name" value="DPM_DPG-synthase_like"/>
    <property type="match status" value="1"/>
</dbReference>
<evidence type="ECO:0000313" key="6">
    <source>
        <dbReference type="Proteomes" id="UP000580891"/>
    </source>
</evidence>
<dbReference type="GO" id="GO:0016020">
    <property type="term" value="C:membrane"/>
    <property type="evidence" value="ECO:0007669"/>
    <property type="project" value="GOC"/>
</dbReference>
<accession>A0A7V9Z398</accession>
<dbReference type="Proteomes" id="UP000580891">
    <property type="component" value="Unassembled WGS sequence"/>
</dbReference>
<reference evidence="5 6" key="1">
    <citation type="submission" date="2020-07" db="EMBL/GenBank/DDBJ databases">
        <title>Genomic Encyclopedia of Type Strains, Phase IV (KMG-IV): sequencing the most valuable type-strain genomes for metagenomic binning, comparative biology and taxonomic classification.</title>
        <authorList>
            <person name="Goeker M."/>
        </authorList>
    </citation>
    <scope>NUCLEOTIDE SEQUENCE [LARGE SCALE GENOMIC DNA]</scope>
    <source>
        <strain evidence="5 6">DSM 25220</strain>
    </source>
</reference>
<dbReference type="PANTHER" id="PTHR43398:SF1">
    <property type="entry name" value="DOLICHOL-PHOSPHATE MANNOSYLTRANSFERASE SUBUNIT 1"/>
    <property type="match status" value="1"/>
</dbReference>
<evidence type="ECO:0000256" key="3">
    <source>
        <dbReference type="ARBA" id="ARBA00022679"/>
    </source>
</evidence>
<evidence type="ECO:0000259" key="4">
    <source>
        <dbReference type="Pfam" id="PF00535"/>
    </source>
</evidence>
<dbReference type="AlphaFoldDB" id="A0A7V9Z398"/>
<dbReference type="SUPFAM" id="SSF53448">
    <property type="entry name" value="Nucleotide-diphospho-sugar transferases"/>
    <property type="match status" value="2"/>
</dbReference>
<name>A0A7V9Z398_9BACL</name>
<evidence type="ECO:0000256" key="2">
    <source>
        <dbReference type="ARBA" id="ARBA00022676"/>
    </source>
</evidence>
<comment type="caution">
    <text evidence="5">The sequence shown here is derived from an EMBL/GenBank/DDBJ whole genome shotgun (WGS) entry which is preliminary data.</text>
</comment>
<feature type="domain" description="Glycosyltransferase 2-like" evidence="4">
    <location>
        <begin position="292"/>
        <end position="394"/>
    </location>
</feature>
<evidence type="ECO:0000256" key="1">
    <source>
        <dbReference type="ARBA" id="ARBA00006739"/>
    </source>
</evidence>
<comment type="similarity">
    <text evidence="1">Belongs to the glycosyltransferase 2 family.</text>
</comment>
<dbReference type="Gene3D" id="3.90.550.10">
    <property type="entry name" value="Spore Coat Polysaccharide Biosynthesis Protein SpsA, Chain A"/>
    <property type="match status" value="2"/>
</dbReference>
<dbReference type="InterPro" id="IPR039528">
    <property type="entry name" value="DPM1-like"/>
</dbReference>
<dbReference type="InterPro" id="IPR029044">
    <property type="entry name" value="Nucleotide-diphossugar_trans"/>
</dbReference>
<keyword evidence="3 5" id="KW-0808">Transferase</keyword>
<dbReference type="GO" id="GO:0009247">
    <property type="term" value="P:glycolipid biosynthetic process"/>
    <property type="evidence" value="ECO:0007669"/>
    <property type="project" value="TreeGrafter"/>
</dbReference>
<keyword evidence="2" id="KW-0328">Glycosyltransferase</keyword>
<evidence type="ECO:0000313" key="5">
    <source>
        <dbReference type="EMBL" id="MBA2873222.1"/>
    </source>
</evidence>
<dbReference type="InterPro" id="IPR001173">
    <property type="entry name" value="Glyco_trans_2-like"/>
</dbReference>
<organism evidence="5 6">
    <name type="scientific">[Anoxybacillus] calidus</name>
    <dbReference type="NCBI Taxonomy" id="575178"/>
    <lineage>
        <taxon>Bacteria</taxon>
        <taxon>Bacillati</taxon>
        <taxon>Bacillota</taxon>
        <taxon>Bacilli</taxon>
        <taxon>Bacillales</taxon>
        <taxon>Anoxybacillaceae</taxon>
        <taxon>Paranoxybacillus</taxon>
    </lineage>
</organism>
<keyword evidence="6" id="KW-1185">Reference proteome</keyword>
<sequence>MNKLISIIISASDNADTLTNVIASASGISPHEIIVLINENKNKDGEFTKVAEKLGCKVIVTQQTNSDDGCVQAAKEANGDVLLFLDGNIVLPASQLRQFLEPILKDEAEVVLNNFDRSFLDRRVKQWPDSYTVWKQVLNDALGHTELNIDSLLSMPHAITKKAIQAIGYESLVNPALAHMRTIEQGWHISRQYSIDAMSPGEFYSEEQCSYRSPLSDAEKQNMRNYLKALAEWLQTHGVRGGYTDGGRRRDIIEQIKKRKSFSSYQKESGGNPSIYEGWGVKSSIYNGKQLSVVIPAQNEEKTIKEVIEEARRMDPLEIIVVVNGSTDNTERIAKQLGATVIVFKEALGNDVGRAIGALQATGDIILFIDADFAIPSYDLHPFVKAVADGVDVALNDLNLNLLPPLYVVDLYKYMLNLACNRKDLGVGSIVAVPHAISRRCLDGIGWEVLLNPCLAQVKAVLQGYKVSCVHFVDVMSPNRIRPDQHFADKGHPKAVLRIIGDHLEALSYLIEQLKADGKFHSEKTEKSFEQKKVSIWMKLRNYLHRLRTIWENKIKNV</sequence>
<dbReference type="GO" id="GO:0004582">
    <property type="term" value="F:dolichyl-phosphate beta-D-mannosyltransferase activity"/>
    <property type="evidence" value="ECO:0007669"/>
    <property type="project" value="InterPro"/>
</dbReference>
<protein>
    <submittedName>
        <fullName evidence="5">Glycosyltransferase involved in cell wall biosynthesis</fullName>
    </submittedName>
</protein>
<feature type="domain" description="Glycosyltransferase 2-like" evidence="4">
    <location>
        <begin position="6"/>
        <end position="135"/>
    </location>
</feature>
<dbReference type="FunFam" id="3.90.550.10:FF:000134">
    <property type="entry name" value="Glycosyl transferase family 2"/>
    <property type="match status" value="1"/>
</dbReference>
<dbReference type="EMBL" id="JACDUU010000017">
    <property type="protein sequence ID" value="MBA2873222.1"/>
    <property type="molecule type" value="Genomic_DNA"/>
</dbReference>